<dbReference type="KEGG" id="pbap:Pla133_23270"/>
<dbReference type="EMBL" id="CP036287">
    <property type="protein sequence ID" value="QDU67249.1"/>
    <property type="molecule type" value="Genomic_DNA"/>
</dbReference>
<keyword evidence="2" id="KW-1185">Reference proteome</keyword>
<accession>A0A518BJU4</accession>
<dbReference type="Proteomes" id="UP000316921">
    <property type="component" value="Chromosome"/>
</dbReference>
<protein>
    <submittedName>
        <fullName evidence="1">Uncharacterized protein</fullName>
    </submittedName>
</protein>
<organism evidence="1 2">
    <name type="scientific">Engelhardtia mirabilis</name>
    <dbReference type="NCBI Taxonomy" id="2528011"/>
    <lineage>
        <taxon>Bacteria</taxon>
        <taxon>Pseudomonadati</taxon>
        <taxon>Planctomycetota</taxon>
        <taxon>Planctomycetia</taxon>
        <taxon>Planctomycetia incertae sedis</taxon>
        <taxon>Engelhardtia</taxon>
    </lineage>
</organism>
<proteinExistence type="predicted"/>
<name>A0A518BJU4_9BACT</name>
<evidence type="ECO:0000313" key="2">
    <source>
        <dbReference type="Proteomes" id="UP000316921"/>
    </source>
</evidence>
<dbReference type="AlphaFoldDB" id="A0A518BJU4"/>
<gene>
    <name evidence="1" type="ORF">Pla133_23270</name>
</gene>
<sequence>MNLNFLRKYRAPSITLELSLATKRWSGRWHQLKAGFGYAVRTRRLGDLASVVVS</sequence>
<evidence type="ECO:0000313" key="1">
    <source>
        <dbReference type="EMBL" id="QDU67249.1"/>
    </source>
</evidence>
<reference evidence="1 2" key="1">
    <citation type="submission" date="2019-02" db="EMBL/GenBank/DDBJ databases">
        <title>Deep-cultivation of Planctomycetes and their phenomic and genomic characterization uncovers novel biology.</title>
        <authorList>
            <person name="Wiegand S."/>
            <person name="Jogler M."/>
            <person name="Boedeker C."/>
            <person name="Pinto D."/>
            <person name="Vollmers J."/>
            <person name="Rivas-Marin E."/>
            <person name="Kohn T."/>
            <person name="Peeters S.H."/>
            <person name="Heuer A."/>
            <person name="Rast P."/>
            <person name="Oberbeckmann S."/>
            <person name="Bunk B."/>
            <person name="Jeske O."/>
            <person name="Meyerdierks A."/>
            <person name="Storesund J.E."/>
            <person name="Kallscheuer N."/>
            <person name="Luecker S."/>
            <person name="Lage O.M."/>
            <person name="Pohl T."/>
            <person name="Merkel B.J."/>
            <person name="Hornburger P."/>
            <person name="Mueller R.-W."/>
            <person name="Bruemmer F."/>
            <person name="Labrenz M."/>
            <person name="Spormann A.M."/>
            <person name="Op den Camp H."/>
            <person name="Overmann J."/>
            <person name="Amann R."/>
            <person name="Jetten M.S.M."/>
            <person name="Mascher T."/>
            <person name="Medema M.H."/>
            <person name="Devos D.P."/>
            <person name="Kaster A.-K."/>
            <person name="Ovreas L."/>
            <person name="Rohde M."/>
            <person name="Galperin M.Y."/>
            <person name="Jogler C."/>
        </authorList>
    </citation>
    <scope>NUCLEOTIDE SEQUENCE [LARGE SCALE GENOMIC DNA]</scope>
    <source>
        <strain evidence="1 2">Pla133</strain>
    </source>
</reference>